<dbReference type="SMART" id="SM00448">
    <property type="entry name" value="REC"/>
    <property type="match status" value="1"/>
</dbReference>
<dbReference type="EC" id="2.7.13.3" evidence="2"/>
<dbReference type="InterPro" id="IPR036097">
    <property type="entry name" value="HisK_dim/P_sf"/>
</dbReference>
<gene>
    <name evidence="12" type="ordered locus">Hoch_5143</name>
</gene>
<evidence type="ECO:0000256" key="3">
    <source>
        <dbReference type="ARBA" id="ARBA00022553"/>
    </source>
</evidence>
<organism evidence="12 13">
    <name type="scientific">Haliangium ochraceum (strain DSM 14365 / JCM 11303 / SMP-2)</name>
    <dbReference type="NCBI Taxonomy" id="502025"/>
    <lineage>
        <taxon>Bacteria</taxon>
        <taxon>Pseudomonadati</taxon>
        <taxon>Myxococcota</taxon>
        <taxon>Polyangia</taxon>
        <taxon>Haliangiales</taxon>
        <taxon>Kofleriaceae</taxon>
        <taxon>Haliangium</taxon>
    </lineage>
</organism>
<dbReference type="RefSeq" id="WP_012830223.1">
    <property type="nucleotide sequence ID" value="NC_013440.1"/>
</dbReference>
<dbReference type="SUPFAM" id="SSF55874">
    <property type="entry name" value="ATPase domain of HSP90 chaperone/DNA topoisomerase II/histidine kinase"/>
    <property type="match status" value="1"/>
</dbReference>
<feature type="domain" description="Response regulatory" evidence="11">
    <location>
        <begin position="17"/>
        <end position="133"/>
    </location>
</feature>
<name>D0LWI1_HALO1</name>
<dbReference type="Gene3D" id="3.30.565.10">
    <property type="entry name" value="Histidine kinase-like ATPase, C-terminal domain"/>
    <property type="match status" value="1"/>
</dbReference>
<dbReference type="PROSITE" id="PS50110">
    <property type="entry name" value="RESPONSE_REGULATORY"/>
    <property type="match status" value="1"/>
</dbReference>
<dbReference type="PRINTS" id="PR00344">
    <property type="entry name" value="BCTRLSENSOR"/>
</dbReference>
<dbReference type="SMART" id="SM00388">
    <property type="entry name" value="HisKA"/>
    <property type="match status" value="1"/>
</dbReference>
<dbReference type="CDD" id="cd00082">
    <property type="entry name" value="HisKA"/>
    <property type="match status" value="1"/>
</dbReference>
<evidence type="ECO:0000256" key="4">
    <source>
        <dbReference type="ARBA" id="ARBA00022679"/>
    </source>
</evidence>
<keyword evidence="4" id="KW-0808">Transferase</keyword>
<evidence type="ECO:0000313" key="13">
    <source>
        <dbReference type="Proteomes" id="UP000001880"/>
    </source>
</evidence>
<dbReference type="EMBL" id="CP001804">
    <property type="protein sequence ID" value="ACY17631.1"/>
    <property type="molecule type" value="Genomic_DNA"/>
</dbReference>
<evidence type="ECO:0000259" key="11">
    <source>
        <dbReference type="PROSITE" id="PS50110"/>
    </source>
</evidence>
<keyword evidence="7" id="KW-0067">ATP-binding</keyword>
<evidence type="ECO:0000256" key="5">
    <source>
        <dbReference type="ARBA" id="ARBA00022741"/>
    </source>
</evidence>
<dbReference type="SUPFAM" id="SSF52172">
    <property type="entry name" value="CheY-like"/>
    <property type="match status" value="1"/>
</dbReference>
<proteinExistence type="predicted"/>
<reference evidence="12 13" key="1">
    <citation type="journal article" date="2010" name="Stand. Genomic Sci.">
        <title>Complete genome sequence of Haliangium ochraceum type strain (SMP-2).</title>
        <authorList>
            <consortium name="US DOE Joint Genome Institute (JGI-PGF)"/>
            <person name="Ivanova N."/>
            <person name="Daum C."/>
            <person name="Lang E."/>
            <person name="Abt B."/>
            <person name="Kopitz M."/>
            <person name="Saunders E."/>
            <person name="Lapidus A."/>
            <person name="Lucas S."/>
            <person name="Glavina Del Rio T."/>
            <person name="Nolan M."/>
            <person name="Tice H."/>
            <person name="Copeland A."/>
            <person name="Cheng J.F."/>
            <person name="Chen F."/>
            <person name="Bruce D."/>
            <person name="Goodwin L."/>
            <person name="Pitluck S."/>
            <person name="Mavromatis K."/>
            <person name="Pati A."/>
            <person name="Mikhailova N."/>
            <person name="Chen A."/>
            <person name="Palaniappan K."/>
            <person name="Land M."/>
            <person name="Hauser L."/>
            <person name="Chang Y.J."/>
            <person name="Jeffries C.D."/>
            <person name="Detter J.C."/>
            <person name="Brettin T."/>
            <person name="Rohde M."/>
            <person name="Goker M."/>
            <person name="Bristow J."/>
            <person name="Markowitz V."/>
            <person name="Eisen J.A."/>
            <person name="Hugenholtz P."/>
            <person name="Kyrpides N.C."/>
            <person name="Klenk H.P."/>
        </authorList>
    </citation>
    <scope>NUCLEOTIDE SEQUENCE [LARGE SCALE GENOMIC DNA]</scope>
    <source>
        <strain evidence="13">DSM 14365 / CIP 107738 / JCM 11303 / AJ 13395 / SMP-2</strain>
    </source>
</reference>
<dbReference type="Pfam" id="PF02518">
    <property type="entry name" value="HATPase_c"/>
    <property type="match status" value="1"/>
</dbReference>
<dbReference type="SUPFAM" id="SSF47384">
    <property type="entry name" value="Homodimeric domain of signal transducing histidine kinase"/>
    <property type="match status" value="1"/>
</dbReference>
<dbReference type="PROSITE" id="PS50109">
    <property type="entry name" value="HIS_KIN"/>
    <property type="match status" value="1"/>
</dbReference>
<keyword evidence="5" id="KW-0547">Nucleotide-binding</keyword>
<sequence>MPIQAPKPQEKITDAGSIMVADDSPTSLMLLERGLVRLGYNVITAQNGQEALELAETNAVDLFLLDVQMPGMTGFETAQAIHKVEKYRDAPVLFLTGDGDIQQRIKGFEAGGVDYIIKPFHTVEVAKRVGIHLELFKRRRESERYANEMETLAKERAKQLAHADRLAMLGTLAGGVAHEINNPLSFISGNVQELRKNWPQIDQLLSEQIEARPDEAEELTYLQEDMTEILDGIHNGITRIAKIVSGLKTFVREKGADWAPFPVKLSFDGAMMLCRGAVREINVESDFPDDLPPVRGDSQQLEQVLVNLCVNASHAMEGRPDQKLWVRSWSEDGHVLITVTDNGNGIPEENLESIWNPFFTTKDVGKGTGLGLSICQNIIQDHGGSIEASNVDEGGARFTIRLPIAPEE</sequence>
<dbReference type="KEGG" id="hoh:Hoch_5143"/>
<dbReference type="InterPro" id="IPR003661">
    <property type="entry name" value="HisK_dim/P_dom"/>
</dbReference>
<evidence type="ECO:0000256" key="8">
    <source>
        <dbReference type="ARBA" id="ARBA00023012"/>
    </source>
</evidence>
<dbReference type="SMART" id="SM00387">
    <property type="entry name" value="HATPase_c"/>
    <property type="match status" value="1"/>
</dbReference>
<keyword evidence="8" id="KW-0902">Two-component regulatory system</keyword>
<dbReference type="PANTHER" id="PTHR43065">
    <property type="entry name" value="SENSOR HISTIDINE KINASE"/>
    <property type="match status" value="1"/>
</dbReference>
<dbReference type="PANTHER" id="PTHR43065:SF10">
    <property type="entry name" value="PEROXIDE STRESS-ACTIVATED HISTIDINE KINASE MAK3"/>
    <property type="match status" value="1"/>
</dbReference>
<accession>D0LWI1</accession>
<feature type="domain" description="Histidine kinase" evidence="10">
    <location>
        <begin position="175"/>
        <end position="406"/>
    </location>
</feature>
<dbReference type="Proteomes" id="UP000001880">
    <property type="component" value="Chromosome"/>
</dbReference>
<keyword evidence="3 9" id="KW-0597">Phosphoprotein</keyword>
<dbReference type="GO" id="GO:0005524">
    <property type="term" value="F:ATP binding"/>
    <property type="evidence" value="ECO:0007669"/>
    <property type="project" value="UniProtKB-KW"/>
</dbReference>
<dbReference type="Gene3D" id="1.10.287.130">
    <property type="match status" value="1"/>
</dbReference>
<dbReference type="InterPro" id="IPR001789">
    <property type="entry name" value="Sig_transdc_resp-reg_receiver"/>
</dbReference>
<keyword evidence="13" id="KW-1185">Reference proteome</keyword>
<dbReference type="Pfam" id="PF00072">
    <property type="entry name" value="Response_reg"/>
    <property type="match status" value="1"/>
</dbReference>
<dbReference type="InterPro" id="IPR003594">
    <property type="entry name" value="HATPase_dom"/>
</dbReference>
<keyword evidence="6 12" id="KW-0418">Kinase</keyword>
<dbReference type="InterPro" id="IPR011006">
    <property type="entry name" value="CheY-like_superfamily"/>
</dbReference>
<dbReference type="OrthoDB" id="9781147at2"/>
<dbReference type="eggNOG" id="COG4191">
    <property type="taxonomic scope" value="Bacteria"/>
</dbReference>
<feature type="modified residue" description="4-aspartylphosphate" evidence="9">
    <location>
        <position position="66"/>
    </location>
</feature>
<dbReference type="InterPro" id="IPR036890">
    <property type="entry name" value="HATPase_C_sf"/>
</dbReference>
<dbReference type="Pfam" id="PF00512">
    <property type="entry name" value="HisKA"/>
    <property type="match status" value="1"/>
</dbReference>
<dbReference type="eggNOG" id="COG3437">
    <property type="taxonomic scope" value="Bacteria"/>
</dbReference>
<dbReference type="HOGENOM" id="CLU_000445_114_72_7"/>
<evidence type="ECO:0000313" key="12">
    <source>
        <dbReference type="EMBL" id="ACY17631.1"/>
    </source>
</evidence>
<evidence type="ECO:0000256" key="2">
    <source>
        <dbReference type="ARBA" id="ARBA00012438"/>
    </source>
</evidence>
<protein>
    <recommendedName>
        <fullName evidence="2">histidine kinase</fullName>
        <ecNumber evidence="2">2.7.13.3</ecNumber>
    </recommendedName>
</protein>
<dbReference type="AlphaFoldDB" id="D0LWI1"/>
<dbReference type="Gene3D" id="3.40.50.2300">
    <property type="match status" value="1"/>
</dbReference>
<evidence type="ECO:0000259" key="10">
    <source>
        <dbReference type="PROSITE" id="PS50109"/>
    </source>
</evidence>
<evidence type="ECO:0000256" key="1">
    <source>
        <dbReference type="ARBA" id="ARBA00000085"/>
    </source>
</evidence>
<dbReference type="InterPro" id="IPR005467">
    <property type="entry name" value="His_kinase_dom"/>
</dbReference>
<evidence type="ECO:0000256" key="7">
    <source>
        <dbReference type="ARBA" id="ARBA00022840"/>
    </source>
</evidence>
<dbReference type="GO" id="GO:0000155">
    <property type="term" value="F:phosphorelay sensor kinase activity"/>
    <property type="evidence" value="ECO:0007669"/>
    <property type="project" value="InterPro"/>
</dbReference>
<dbReference type="STRING" id="502025.Hoch_5143"/>
<evidence type="ECO:0000256" key="6">
    <source>
        <dbReference type="ARBA" id="ARBA00022777"/>
    </source>
</evidence>
<comment type="catalytic activity">
    <reaction evidence="1">
        <text>ATP + protein L-histidine = ADP + protein N-phospho-L-histidine.</text>
        <dbReference type="EC" id="2.7.13.3"/>
    </reaction>
</comment>
<evidence type="ECO:0000256" key="9">
    <source>
        <dbReference type="PROSITE-ProRule" id="PRU00169"/>
    </source>
</evidence>
<dbReference type="InterPro" id="IPR004358">
    <property type="entry name" value="Sig_transdc_His_kin-like_C"/>
</dbReference>